<evidence type="ECO:0000256" key="7">
    <source>
        <dbReference type="RuleBase" id="RU364069"/>
    </source>
</evidence>
<comment type="similarity">
    <text evidence="7">Belongs to the dTDP-4-dehydrorhamnose 3,5-epimerase family.</text>
</comment>
<evidence type="ECO:0000256" key="2">
    <source>
        <dbReference type="ARBA" id="ARBA00001997"/>
    </source>
</evidence>
<dbReference type="InterPro" id="IPR011051">
    <property type="entry name" value="RmlC_Cupin_sf"/>
</dbReference>
<dbReference type="OrthoDB" id="9800680at2"/>
<dbReference type="PANTHER" id="PTHR21047">
    <property type="entry name" value="DTDP-6-DEOXY-D-GLUCOSE-3,5 EPIMERASE"/>
    <property type="match status" value="1"/>
</dbReference>
<comment type="catalytic activity">
    <reaction evidence="1 7">
        <text>dTDP-4-dehydro-6-deoxy-alpha-D-glucose = dTDP-4-dehydro-beta-L-rhamnose</text>
        <dbReference type="Rhea" id="RHEA:16969"/>
        <dbReference type="ChEBI" id="CHEBI:57649"/>
        <dbReference type="ChEBI" id="CHEBI:62830"/>
        <dbReference type="EC" id="5.1.3.13"/>
    </reaction>
</comment>
<reference evidence="8 9" key="1">
    <citation type="submission" date="2016-07" db="EMBL/GenBank/DDBJ databases">
        <title>Draft Genome Sequence of Methylobrevis pamukkalensis PK2.</title>
        <authorList>
            <person name="Vasilenko O.V."/>
            <person name="Doronina N.V."/>
            <person name="Shmareva M.N."/>
            <person name="Tarlachkov S.V."/>
            <person name="Mustakhimov I."/>
            <person name="Trotsenko Y.A."/>
        </authorList>
    </citation>
    <scope>NUCLEOTIDE SEQUENCE [LARGE SCALE GENOMIC DNA]</scope>
    <source>
        <strain evidence="8 9">PK2</strain>
    </source>
</reference>
<evidence type="ECO:0000256" key="3">
    <source>
        <dbReference type="ARBA" id="ARBA00012098"/>
    </source>
</evidence>
<feature type="active site" description="Proton acceptor" evidence="5">
    <location>
        <position position="62"/>
    </location>
</feature>
<dbReference type="InterPro" id="IPR014710">
    <property type="entry name" value="RmlC-like_jellyroll"/>
</dbReference>
<evidence type="ECO:0000256" key="4">
    <source>
        <dbReference type="ARBA" id="ARBA00019595"/>
    </source>
</evidence>
<evidence type="ECO:0000256" key="6">
    <source>
        <dbReference type="PIRSR" id="PIRSR600888-3"/>
    </source>
</evidence>
<dbReference type="GO" id="GO:0000271">
    <property type="term" value="P:polysaccharide biosynthetic process"/>
    <property type="evidence" value="ECO:0007669"/>
    <property type="project" value="TreeGrafter"/>
</dbReference>
<comment type="pathway">
    <text evidence="7">Carbohydrate biosynthesis; dTDP-L-rhamnose biosynthesis.</text>
</comment>
<sequence>MEFHPTAIPDVVIIEPKRHGDARGLFAETFRQDRFDAVVGRTVFVQDNHSISAAAGTIRGLHFQRPPAAQGKLVRCTKGRILDVAVDIRAGSPTFGRHVAVELSADNWRQLWLPAGFAHGFCTLEADCEVVYKTTDYYSAADDAGLAFDDPDLAIDWPVAAADAVLSEKDRRQPAFADLGLVFDVVPAPETL</sequence>
<feature type="site" description="Participates in a stacking interaction with the thymidine ring of dTDP-4-oxo-6-deoxyglucose" evidence="6">
    <location>
        <position position="138"/>
    </location>
</feature>
<feature type="active site" description="Proton donor" evidence="5">
    <location>
        <position position="132"/>
    </location>
</feature>
<evidence type="ECO:0000313" key="9">
    <source>
        <dbReference type="Proteomes" id="UP000094622"/>
    </source>
</evidence>
<protein>
    <recommendedName>
        <fullName evidence="4 7">dTDP-4-dehydrorhamnose 3,5-epimerase</fullName>
        <ecNumber evidence="3 7">5.1.3.13</ecNumber>
    </recommendedName>
    <alternativeName>
        <fullName evidence="7">Thymidine diphospho-4-keto-rhamnose 3,5-epimerase</fullName>
    </alternativeName>
</protein>
<dbReference type="EC" id="5.1.3.13" evidence="3 7"/>
<dbReference type="GO" id="GO:0019305">
    <property type="term" value="P:dTDP-rhamnose biosynthetic process"/>
    <property type="evidence" value="ECO:0007669"/>
    <property type="project" value="UniProtKB-UniRule"/>
</dbReference>
<evidence type="ECO:0000256" key="5">
    <source>
        <dbReference type="PIRSR" id="PIRSR600888-1"/>
    </source>
</evidence>
<comment type="subunit">
    <text evidence="7">Homodimer.</text>
</comment>
<proteinExistence type="inferred from homology"/>
<dbReference type="CDD" id="cd00438">
    <property type="entry name" value="cupin_RmlC"/>
    <property type="match status" value="1"/>
</dbReference>
<evidence type="ECO:0000313" key="8">
    <source>
        <dbReference type="EMBL" id="ODN69456.1"/>
    </source>
</evidence>
<dbReference type="AlphaFoldDB" id="A0A1E3H0W1"/>
<dbReference type="EMBL" id="MCRJ01000089">
    <property type="protein sequence ID" value="ODN69456.1"/>
    <property type="molecule type" value="Genomic_DNA"/>
</dbReference>
<dbReference type="GO" id="GO:0005829">
    <property type="term" value="C:cytosol"/>
    <property type="evidence" value="ECO:0007669"/>
    <property type="project" value="TreeGrafter"/>
</dbReference>
<dbReference type="SUPFAM" id="SSF51182">
    <property type="entry name" value="RmlC-like cupins"/>
    <property type="match status" value="1"/>
</dbReference>
<keyword evidence="7 8" id="KW-0413">Isomerase</keyword>
<dbReference type="PATRIC" id="fig|1439726.3.peg.3384"/>
<comment type="caution">
    <text evidence="8">The sequence shown here is derived from an EMBL/GenBank/DDBJ whole genome shotgun (WGS) entry which is preliminary data.</text>
</comment>
<comment type="function">
    <text evidence="2 7">Catalyzes the epimerization of the C3' and C5'positions of dTDP-6-deoxy-D-xylo-4-hexulose, forming dTDP-6-deoxy-L-lyxo-4-hexulose.</text>
</comment>
<evidence type="ECO:0000256" key="1">
    <source>
        <dbReference type="ARBA" id="ARBA00001298"/>
    </source>
</evidence>
<gene>
    <name evidence="8" type="primary">rfbC</name>
    <name evidence="8" type="ORF">A6302_03223</name>
</gene>
<dbReference type="UniPathway" id="UPA00124"/>
<keyword evidence="9" id="KW-1185">Reference proteome</keyword>
<dbReference type="NCBIfam" id="TIGR01221">
    <property type="entry name" value="rmlC"/>
    <property type="match status" value="1"/>
</dbReference>
<dbReference type="InterPro" id="IPR000888">
    <property type="entry name" value="RmlC-like"/>
</dbReference>
<dbReference type="Pfam" id="PF00908">
    <property type="entry name" value="dTDP_sugar_isom"/>
    <property type="match status" value="1"/>
</dbReference>
<dbReference type="RefSeq" id="WP_069307622.1">
    <property type="nucleotide sequence ID" value="NZ_MCRJ01000089.1"/>
</dbReference>
<dbReference type="GO" id="GO:0008830">
    <property type="term" value="F:dTDP-4-dehydrorhamnose 3,5-epimerase activity"/>
    <property type="evidence" value="ECO:0007669"/>
    <property type="project" value="UniProtKB-UniRule"/>
</dbReference>
<dbReference type="Gene3D" id="2.60.120.10">
    <property type="entry name" value="Jelly Rolls"/>
    <property type="match status" value="1"/>
</dbReference>
<accession>A0A1E3H0W1</accession>
<dbReference type="Proteomes" id="UP000094622">
    <property type="component" value="Unassembled WGS sequence"/>
</dbReference>
<organism evidence="8 9">
    <name type="scientific">Methylobrevis pamukkalensis</name>
    <dbReference type="NCBI Taxonomy" id="1439726"/>
    <lineage>
        <taxon>Bacteria</taxon>
        <taxon>Pseudomonadati</taxon>
        <taxon>Pseudomonadota</taxon>
        <taxon>Alphaproteobacteria</taxon>
        <taxon>Hyphomicrobiales</taxon>
        <taxon>Pleomorphomonadaceae</taxon>
        <taxon>Methylobrevis</taxon>
    </lineage>
</organism>
<dbReference type="PANTHER" id="PTHR21047:SF2">
    <property type="entry name" value="THYMIDINE DIPHOSPHO-4-KETO-RHAMNOSE 3,5-EPIMERASE"/>
    <property type="match status" value="1"/>
</dbReference>
<name>A0A1E3H0W1_9HYPH</name>